<reference evidence="3 4" key="1">
    <citation type="submission" date="2018-11" db="EMBL/GenBank/DDBJ databases">
        <authorList>
            <consortium name="Pathogen Informatics"/>
        </authorList>
    </citation>
    <scope>NUCLEOTIDE SEQUENCE [LARGE SCALE GENOMIC DNA]</scope>
    <source>
        <strain evidence="3 4">Zambia</strain>
    </source>
</reference>
<organism evidence="3 4">
    <name type="scientific">Schistosoma margrebowiei</name>
    <dbReference type="NCBI Taxonomy" id="48269"/>
    <lineage>
        <taxon>Eukaryota</taxon>
        <taxon>Metazoa</taxon>
        <taxon>Spiralia</taxon>
        <taxon>Lophotrochozoa</taxon>
        <taxon>Platyhelminthes</taxon>
        <taxon>Trematoda</taxon>
        <taxon>Digenea</taxon>
        <taxon>Strigeidida</taxon>
        <taxon>Schistosomatoidea</taxon>
        <taxon>Schistosomatidae</taxon>
        <taxon>Schistosoma</taxon>
    </lineage>
</organism>
<proteinExistence type="predicted"/>
<evidence type="ECO:0000256" key="1">
    <source>
        <dbReference type="SAM" id="MobiDB-lite"/>
    </source>
</evidence>
<sequence length="829" mass="92934">MPNTKSLDIELQSQPIRSLPNSLSNQLSPNDIAQYISTNTSTNSLPFIPFDLVNNLETQMNDSNATELSQIPLSNTTCSSDDSINHTSIAAAAAVAAAAFSTLPINPIATMTAVGAVGDSLSNRSWNTIAQLSTNKNVNNQSTFNQLSSEVSPTSSIGNISNSVVQSGIPRKSPNQMRVLCDICNKWICNKYFLRTHKANKHGVTDPSLGSLECYRYGNEKSFPTMKSHINTSFRRMMNQCSRDTPQEEDKNIGDYTNPNCILSSPCESQLSFKNSSITSTQERRTQNSEQTIISCDNSIGTPLASSDVSGTTMSFPFTFQTTVATNLPWLGYGFPYQSSSLASYPTINYPNILPFPMLSNSDIYPYSQTNIAGKLETTESVLHKSDLHKSSTDRESENEENKNPLNLSLKITSEDQKNICCCTVLNITTNTVSIGNDNNCSSVTTNITNKSQETNITNSEMNWLKRGQLMKKYFKNQYFSSFGINQSRQRLHYISNQLLLAIQLKRKSIQYVRRKMYMKRKQNIAKHIEKIESLQRDQPVSTCEIQRYRTIFPYYSFNKSKRLLNYHCYSKHLQQRQQRGKKMIRTHNSLCEIQSCKTTSPVNYENFPTEAIKTKLTFSNKIFCPICLNGQSFIEFTEFMKHLRQNHSISECESVMNVFKTQMELYNAQNYVFQTNNFITTSVSVKPDSSNCNNHIPPMNSTVTAMSLAQESSNPSKNHALFNTSYSHNDIMYDFQENTSQTRLVNSVDVNKSIEMIPSIVVCQPSVVLSPPPLSLSNSFSPFSNSSSLPLCSLSSSTITNSAVSTPRPLGRPLFMPINSFTKTLSTI</sequence>
<dbReference type="SMART" id="SM00355">
    <property type="entry name" value="ZnF_C2H2"/>
    <property type="match status" value="2"/>
</dbReference>
<name>A0A3P8AWQ5_9TREM</name>
<dbReference type="PROSITE" id="PS00028">
    <property type="entry name" value="ZINC_FINGER_C2H2_1"/>
    <property type="match status" value="1"/>
</dbReference>
<dbReference type="PANTHER" id="PTHR21190">
    <property type="entry name" value="GH10077P"/>
    <property type="match status" value="1"/>
</dbReference>
<evidence type="ECO:0000259" key="2">
    <source>
        <dbReference type="PROSITE" id="PS00028"/>
    </source>
</evidence>
<evidence type="ECO:0000313" key="4">
    <source>
        <dbReference type="Proteomes" id="UP000277204"/>
    </source>
</evidence>
<dbReference type="InterPro" id="IPR013087">
    <property type="entry name" value="Znf_C2H2_type"/>
</dbReference>
<feature type="compositionally biased region" description="Basic and acidic residues" evidence="1">
    <location>
        <begin position="383"/>
        <end position="403"/>
    </location>
</feature>
<feature type="region of interest" description="Disordered" evidence="1">
    <location>
        <begin position="383"/>
        <end position="406"/>
    </location>
</feature>
<keyword evidence="4" id="KW-1185">Reference proteome</keyword>
<dbReference type="Proteomes" id="UP000277204">
    <property type="component" value="Unassembled WGS sequence"/>
</dbReference>
<dbReference type="PANTHER" id="PTHR21190:SF1">
    <property type="entry name" value="GH10077P"/>
    <property type="match status" value="1"/>
</dbReference>
<dbReference type="EMBL" id="UZAI01001742">
    <property type="protein sequence ID" value="VDO64905.1"/>
    <property type="molecule type" value="Genomic_DNA"/>
</dbReference>
<protein>
    <recommendedName>
        <fullName evidence="2">C2H2-type domain-containing protein</fullName>
    </recommendedName>
</protein>
<feature type="domain" description="C2H2-type" evidence="2">
    <location>
        <begin position="181"/>
        <end position="202"/>
    </location>
</feature>
<gene>
    <name evidence="3" type="ORF">SMRZ_LOCUS5181</name>
</gene>
<accession>A0A3P8AWQ5</accession>
<dbReference type="AlphaFoldDB" id="A0A3P8AWQ5"/>
<evidence type="ECO:0000313" key="3">
    <source>
        <dbReference type="EMBL" id="VDO64905.1"/>
    </source>
</evidence>